<dbReference type="InterPro" id="IPR019660">
    <property type="entry name" value="Put_sensory_transdc_reg_YbjN"/>
</dbReference>
<evidence type="ECO:0000313" key="2">
    <source>
        <dbReference type="Proteomes" id="UP000239772"/>
    </source>
</evidence>
<dbReference type="Pfam" id="PF10722">
    <property type="entry name" value="YbjN"/>
    <property type="match status" value="1"/>
</dbReference>
<organism evidence="1 2">
    <name type="scientific">Alsobacter soli</name>
    <dbReference type="NCBI Taxonomy" id="2109933"/>
    <lineage>
        <taxon>Bacteria</taxon>
        <taxon>Pseudomonadati</taxon>
        <taxon>Pseudomonadota</taxon>
        <taxon>Alphaproteobacteria</taxon>
        <taxon>Hyphomicrobiales</taxon>
        <taxon>Alsobacteraceae</taxon>
        <taxon>Alsobacter</taxon>
    </lineage>
</organism>
<sequence length="167" mass="18947">MSAMEFEIVERNEHPLDVVERLASVHDWSFDRADVNEISVTVAGAWGDYQIAFTWLDELEALHVACAFDLKIPARRRPEMLELVSLINEQLWVGHFDLWPSEDVVMFRHSLLLAGGAEPNGSQCETLLKVATQACDRYYQSFQFVLWAGKTPREAMAGAMFETVGHC</sequence>
<evidence type="ECO:0000313" key="1">
    <source>
        <dbReference type="EMBL" id="PSC06830.1"/>
    </source>
</evidence>
<proteinExistence type="predicted"/>
<protein>
    <recommendedName>
        <fullName evidence="3">Diacylglyceryl transferase</fullName>
    </recommendedName>
</protein>
<dbReference type="AlphaFoldDB" id="A0A2T1HZ13"/>
<gene>
    <name evidence="1" type="ORF">SLNSH_00095</name>
</gene>
<name>A0A2T1HZ13_9HYPH</name>
<accession>A0A2T1HZ13</accession>
<comment type="caution">
    <text evidence="1">The sequence shown here is derived from an EMBL/GenBank/DDBJ whole genome shotgun (WGS) entry which is preliminary data.</text>
</comment>
<dbReference type="OrthoDB" id="9792176at2"/>
<dbReference type="RefSeq" id="WP_106334615.1">
    <property type="nucleotide sequence ID" value="NZ_PVZS01000001.1"/>
</dbReference>
<dbReference type="CDD" id="cd17033">
    <property type="entry name" value="DR1245-like"/>
    <property type="match status" value="1"/>
</dbReference>
<reference evidence="2" key="1">
    <citation type="submission" date="2018-03" db="EMBL/GenBank/DDBJ databases">
        <authorList>
            <person name="Sun L."/>
            <person name="Liu H."/>
            <person name="Chen W."/>
            <person name="Huang K."/>
            <person name="Liu W."/>
            <person name="Gao X."/>
        </authorList>
    </citation>
    <scope>NUCLEOTIDE SEQUENCE [LARGE SCALE GENOMIC DNA]</scope>
    <source>
        <strain evidence="2">SH9</strain>
    </source>
</reference>
<dbReference type="Proteomes" id="UP000239772">
    <property type="component" value="Unassembled WGS sequence"/>
</dbReference>
<evidence type="ECO:0008006" key="3">
    <source>
        <dbReference type="Google" id="ProtNLM"/>
    </source>
</evidence>
<dbReference type="EMBL" id="PVZS01000001">
    <property type="protein sequence ID" value="PSC06830.1"/>
    <property type="molecule type" value="Genomic_DNA"/>
</dbReference>
<keyword evidence="2" id="KW-1185">Reference proteome</keyword>